<sequence length="144" mass="14923">MTSRALPVGVVCAVVVGTAVVAVGLWTLPATPAVAGATLAVDGDRLVLTHRAGQPVDVRRLDVAVRVDGTPLRHQPPVPFFSARGFRPGPTGPFNAAADPTWEVGERASVRVASTNQPPVVAGARVTVTLRYDGRRLATLTATA</sequence>
<organism evidence="1 2">
    <name type="scientific">Haloplanus salinus</name>
    <dbReference type="NCBI Taxonomy" id="1126245"/>
    <lineage>
        <taxon>Archaea</taxon>
        <taxon>Methanobacteriati</taxon>
        <taxon>Methanobacteriota</taxon>
        <taxon>Stenosarchaea group</taxon>
        <taxon>Halobacteria</taxon>
        <taxon>Halobacteriales</taxon>
        <taxon>Haloferacaceae</taxon>
        <taxon>Haloplanus</taxon>
    </lineage>
</organism>
<name>A0A368N9R2_9EURY</name>
<dbReference type="EMBL" id="QPHM01000001">
    <property type="protein sequence ID" value="RCU46773.1"/>
    <property type="molecule type" value="Genomic_DNA"/>
</dbReference>
<dbReference type="RefSeq" id="WP_114448325.1">
    <property type="nucleotide sequence ID" value="NZ_QPHM01000001.1"/>
</dbReference>
<dbReference type="AlphaFoldDB" id="A0A368N9R2"/>
<protein>
    <submittedName>
        <fullName evidence="1">Type IV pilin</fullName>
    </submittedName>
</protein>
<comment type="caution">
    <text evidence="1">The sequence shown here is derived from an EMBL/GenBank/DDBJ whole genome shotgun (WGS) entry which is preliminary data.</text>
</comment>
<gene>
    <name evidence="1" type="ORF">DU504_05330</name>
</gene>
<dbReference type="OrthoDB" id="201989at2157"/>
<dbReference type="Proteomes" id="UP000252189">
    <property type="component" value="Unassembled WGS sequence"/>
</dbReference>
<keyword evidence="2" id="KW-1185">Reference proteome</keyword>
<reference evidence="1 2" key="1">
    <citation type="submission" date="2018-07" db="EMBL/GenBank/DDBJ databases">
        <title>Genome sequences of Haloplanus salinus JCM 18368T.</title>
        <authorList>
            <person name="Kim Y.B."/>
            <person name="Roh S.W."/>
        </authorList>
    </citation>
    <scope>NUCLEOTIDE SEQUENCE [LARGE SCALE GENOMIC DNA]</scope>
    <source>
        <strain evidence="1 2">JCM 18368</strain>
    </source>
</reference>
<accession>A0A368N9R2</accession>
<evidence type="ECO:0000313" key="2">
    <source>
        <dbReference type="Proteomes" id="UP000252189"/>
    </source>
</evidence>
<proteinExistence type="predicted"/>
<evidence type="ECO:0000313" key="1">
    <source>
        <dbReference type="EMBL" id="RCU46773.1"/>
    </source>
</evidence>